<name>A0A517NPN9_9BACT</name>
<organism evidence="2 3">
    <name type="scientific">Stieleria marina</name>
    <dbReference type="NCBI Taxonomy" id="1930275"/>
    <lineage>
        <taxon>Bacteria</taxon>
        <taxon>Pseudomonadati</taxon>
        <taxon>Planctomycetota</taxon>
        <taxon>Planctomycetia</taxon>
        <taxon>Pirellulales</taxon>
        <taxon>Pirellulaceae</taxon>
        <taxon>Stieleria</taxon>
    </lineage>
</organism>
<accession>A0A517NPN9</accession>
<evidence type="ECO:0000256" key="1">
    <source>
        <dbReference type="SAM" id="SignalP"/>
    </source>
</evidence>
<dbReference type="AlphaFoldDB" id="A0A517NPN9"/>
<dbReference type="Proteomes" id="UP000319817">
    <property type="component" value="Chromosome"/>
</dbReference>
<dbReference type="SUPFAM" id="SSF56935">
    <property type="entry name" value="Porins"/>
    <property type="match status" value="1"/>
</dbReference>
<proteinExistence type="predicted"/>
<gene>
    <name evidence="2" type="ORF">K239x_10360</name>
</gene>
<dbReference type="EMBL" id="CP036526">
    <property type="protein sequence ID" value="QDT09091.1"/>
    <property type="molecule type" value="Genomic_DNA"/>
</dbReference>
<evidence type="ECO:0000313" key="2">
    <source>
        <dbReference type="EMBL" id="QDT09091.1"/>
    </source>
</evidence>
<feature type="chain" id="PRO_5021805362" description="Porin" evidence="1">
    <location>
        <begin position="22"/>
        <end position="528"/>
    </location>
</feature>
<sequence precursor="true">MKFHNLAATLLLTAFASGLTAQNSAQAQYQHASNRYQVRQAIPVAGLQGRVAQVNCCSAAPNCGCDMSPGCGVDGPACGMEVAPEPSCGVVGGGILGGGFPSCGNAQCNDPGCAAAPSCEMGPSCGAQPSCGVPSCGCELGVGCGSAFGGGCGGGCPLSCGSCNLGDPLSLFGETCGLSAGGWVSIGYHSKNLPLFNSHADRVNVHQAWLYAEKEADGSNGLGLGGRIDYVYGVDAQDTQSFGIANNHWDNDWDHGIYGSALPQLYMEAAYGNLSVKAGHFFTIIGWEVVTAPDNFFYSHAYTMYNSEPFTHTGVLATLTASEDLTFYGGYTLGWDSGFEDNGDSFLGGVSVSLTDKLSLTYASTGGRFADSPNGTLEKGYMHSLVADLAVTDSLQYIMQSDLLDTENNAGETVRDTIGLNNYLIYSVNDCLSLGARYEWWNVSADSQGFYGDAAPAGLANVATGDFDVTALTLGLNYKPHANVIVRPEIRWDWIDGDMNALALADNTILEDADDSQTTFGIDTIFTF</sequence>
<reference evidence="2 3" key="1">
    <citation type="submission" date="2019-02" db="EMBL/GenBank/DDBJ databases">
        <title>Deep-cultivation of Planctomycetes and their phenomic and genomic characterization uncovers novel biology.</title>
        <authorList>
            <person name="Wiegand S."/>
            <person name="Jogler M."/>
            <person name="Boedeker C."/>
            <person name="Pinto D."/>
            <person name="Vollmers J."/>
            <person name="Rivas-Marin E."/>
            <person name="Kohn T."/>
            <person name="Peeters S.H."/>
            <person name="Heuer A."/>
            <person name="Rast P."/>
            <person name="Oberbeckmann S."/>
            <person name="Bunk B."/>
            <person name="Jeske O."/>
            <person name="Meyerdierks A."/>
            <person name="Storesund J.E."/>
            <person name="Kallscheuer N."/>
            <person name="Luecker S."/>
            <person name="Lage O.M."/>
            <person name="Pohl T."/>
            <person name="Merkel B.J."/>
            <person name="Hornburger P."/>
            <person name="Mueller R.-W."/>
            <person name="Bruemmer F."/>
            <person name="Labrenz M."/>
            <person name="Spormann A.M."/>
            <person name="Op den Camp H."/>
            <person name="Overmann J."/>
            <person name="Amann R."/>
            <person name="Jetten M.S.M."/>
            <person name="Mascher T."/>
            <person name="Medema M.H."/>
            <person name="Devos D.P."/>
            <person name="Kaster A.-K."/>
            <person name="Ovreas L."/>
            <person name="Rohde M."/>
            <person name="Galperin M.Y."/>
            <person name="Jogler C."/>
        </authorList>
    </citation>
    <scope>NUCLEOTIDE SEQUENCE [LARGE SCALE GENOMIC DNA]</scope>
    <source>
        <strain evidence="2 3">K23_9</strain>
    </source>
</reference>
<keyword evidence="3" id="KW-1185">Reference proteome</keyword>
<dbReference type="InterPro" id="IPR011486">
    <property type="entry name" value="BBP2"/>
</dbReference>
<dbReference type="Pfam" id="PF07642">
    <property type="entry name" value="BBP2"/>
    <property type="match status" value="1"/>
</dbReference>
<keyword evidence="1" id="KW-0732">Signal</keyword>
<protein>
    <recommendedName>
        <fullName evidence="4">Porin</fullName>
    </recommendedName>
</protein>
<evidence type="ECO:0000313" key="3">
    <source>
        <dbReference type="Proteomes" id="UP000319817"/>
    </source>
</evidence>
<evidence type="ECO:0008006" key="4">
    <source>
        <dbReference type="Google" id="ProtNLM"/>
    </source>
</evidence>
<feature type="signal peptide" evidence="1">
    <location>
        <begin position="1"/>
        <end position="21"/>
    </location>
</feature>